<evidence type="ECO:0000256" key="1">
    <source>
        <dbReference type="ARBA" id="ARBA00022553"/>
    </source>
</evidence>
<dbReference type="Gene3D" id="3.40.50.2300">
    <property type="match status" value="1"/>
</dbReference>
<dbReference type="PANTHER" id="PTHR44591">
    <property type="entry name" value="STRESS RESPONSE REGULATOR PROTEIN 1"/>
    <property type="match status" value="1"/>
</dbReference>
<dbReference type="Pfam" id="PF00072">
    <property type="entry name" value="Response_reg"/>
    <property type="match status" value="1"/>
</dbReference>
<dbReference type="Pfam" id="PF08663">
    <property type="entry name" value="HalX"/>
    <property type="match status" value="1"/>
</dbReference>
<feature type="modified residue" description="4-aspartylphosphate" evidence="2">
    <location>
        <position position="56"/>
    </location>
</feature>
<dbReference type="SMART" id="SM00448">
    <property type="entry name" value="REC"/>
    <property type="match status" value="1"/>
</dbReference>
<comment type="caution">
    <text evidence="4">The sequence shown here is derived from an EMBL/GenBank/DDBJ whole genome shotgun (WGS) entry which is preliminary data.</text>
</comment>
<dbReference type="AlphaFoldDB" id="A0AAV3S8F0"/>
<keyword evidence="5" id="KW-1185">Reference proteome</keyword>
<dbReference type="SUPFAM" id="SSF52172">
    <property type="entry name" value="CheY-like"/>
    <property type="match status" value="1"/>
</dbReference>
<evidence type="ECO:0000256" key="2">
    <source>
        <dbReference type="PROSITE-ProRule" id="PRU00169"/>
    </source>
</evidence>
<evidence type="ECO:0000259" key="3">
    <source>
        <dbReference type="PROSITE" id="PS50110"/>
    </source>
</evidence>
<proteinExistence type="predicted"/>
<accession>A0AAV3S8F0</accession>
<name>A0AAV3S8F0_9EURY</name>
<gene>
    <name evidence="4" type="ORF">GCM10009066_16200</name>
</gene>
<dbReference type="InterPro" id="IPR001789">
    <property type="entry name" value="Sig_transdc_resp-reg_receiver"/>
</dbReference>
<evidence type="ECO:0000313" key="4">
    <source>
        <dbReference type="EMBL" id="GAA0302873.1"/>
    </source>
</evidence>
<dbReference type="InterPro" id="IPR011006">
    <property type="entry name" value="CheY-like_superfamily"/>
</dbReference>
<reference evidence="4 5" key="1">
    <citation type="journal article" date="2019" name="Int. J. Syst. Evol. Microbiol.">
        <title>The Global Catalogue of Microorganisms (GCM) 10K type strain sequencing project: providing services to taxonomists for standard genome sequencing and annotation.</title>
        <authorList>
            <consortium name="The Broad Institute Genomics Platform"/>
            <consortium name="The Broad Institute Genome Sequencing Center for Infectious Disease"/>
            <person name="Wu L."/>
            <person name="Ma J."/>
        </authorList>
    </citation>
    <scope>NUCLEOTIDE SEQUENCE [LARGE SCALE GENOMIC DNA]</scope>
    <source>
        <strain evidence="4 5">JCM 16330</strain>
    </source>
</reference>
<dbReference type="InterPro" id="IPR050595">
    <property type="entry name" value="Bact_response_regulator"/>
</dbReference>
<protein>
    <submittedName>
        <fullName evidence="4">Response regulator</fullName>
    </submittedName>
</protein>
<sequence length="193" mass="21006">MGADDTAPVVLVTEDDPELRALYATRLESRYSVRTAGTAADALDAADPAVAIVVLDRRLPDGDGLDYLDDLDNLTDGALVAAVTGINPGLEIATVDIDDYLVKPVDGERLVETVDALDERRTYERDVTRYYALASRRAALEAAHDPAALRDDERYETLRDELDDLRTSVTPSAAIVEDHTRASALYRDLSAAE</sequence>
<dbReference type="RefSeq" id="WP_211311987.1">
    <property type="nucleotide sequence ID" value="NZ_BAAABL010000044.1"/>
</dbReference>
<evidence type="ECO:0000313" key="5">
    <source>
        <dbReference type="Proteomes" id="UP001500837"/>
    </source>
</evidence>
<dbReference type="EMBL" id="BAAABL010000044">
    <property type="protein sequence ID" value="GAA0302873.1"/>
    <property type="molecule type" value="Genomic_DNA"/>
</dbReference>
<dbReference type="InterPro" id="IPR013971">
    <property type="entry name" value="HalX_domain"/>
</dbReference>
<feature type="domain" description="Response regulatory" evidence="3">
    <location>
        <begin position="9"/>
        <end position="118"/>
    </location>
</feature>
<keyword evidence="1 2" id="KW-0597">Phosphoprotein</keyword>
<dbReference type="Proteomes" id="UP001500837">
    <property type="component" value="Unassembled WGS sequence"/>
</dbReference>
<dbReference type="PANTHER" id="PTHR44591:SF23">
    <property type="entry name" value="CHEY SUBFAMILY"/>
    <property type="match status" value="1"/>
</dbReference>
<organism evidence="4 5">
    <name type="scientific">Halarchaeum salinum</name>
    <dbReference type="NCBI Taxonomy" id="489912"/>
    <lineage>
        <taxon>Archaea</taxon>
        <taxon>Methanobacteriati</taxon>
        <taxon>Methanobacteriota</taxon>
        <taxon>Stenosarchaea group</taxon>
        <taxon>Halobacteria</taxon>
        <taxon>Halobacteriales</taxon>
        <taxon>Halobacteriaceae</taxon>
    </lineage>
</organism>
<dbReference type="GO" id="GO:0000160">
    <property type="term" value="P:phosphorelay signal transduction system"/>
    <property type="evidence" value="ECO:0007669"/>
    <property type="project" value="InterPro"/>
</dbReference>
<dbReference type="PROSITE" id="PS50110">
    <property type="entry name" value="RESPONSE_REGULATORY"/>
    <property type="match status" value="1"/>
</dbReference>